<organism evidence="1 2">
    <name type="scientific">Sinisalibacter aestuarii</name>
    <dbReference type="NCBI Taxonomy" id="2949426"/>
    <lineage>
        <taxon>Bacteria</taxon>
        <taxon>Pseudomonadati</taxon>
        <taxon>Pseudomonadota</taxon>
        <taxon>Alphaproteobacteria</taxon>
        <taxon>Rhodobacterales</taxon>
        <taxon>Roseobacteraceae</taxon>
        <taxon>Sinisalibacter</taxon>
    </lineage>
</organism>
<name>A0ABQ5LWV2_9RHOB</name>
<evidence type="ECO:0000313" key="2">
    <source>
        <dbReference type="Proteomes" id="UP001144205"/>
    </source>
</evidence>
<evidence type="ECO:0000313" key="1">
    <source>
        <dbReference type="EMBL" id="GKY89462.1"/>
    </source>
</evidence>
<keyword evidence="2" id="KW-1185">Reference proteome</keyword>
<gene>
    <name evidence="1" type="ORF">STA1M1_33310</name>
</gene>
<protein>
    <submittedName>
        <fullName evidence="1">Uncharacterized protein</fullName>
    </submittedName>
</protein>
<dbReference type="EMBL" id="BROH01000012">
    <property type="protein sequence ID" value="GKY89462.1"/>
    <property type="molecule type" value="Genomic_DNA"/>
</dbReference>
<reference evidence="1" key="1">
    <citation type="journal article" date="2023" name="Int. J. Syst. Evol. Microbiol.">
        <title>Sinisalibacter aestuarii sp. nov., isolated from estuarine sediment of the Arakawa River.</title>
        <authorList>
            <person name="Arafat S.T."/>
            <person name="Hirano S."/>
            <person name="Sato A."/>
            <person name="Takeuchi K."/>
            <person name="Yasuda T."/>
            <person name="Terahara T."/>
            <person name="Hamada M."/>
            <person name="Kobayashi T."/>
        </authorList>
    </citation>
    <scope>NUCLEOTIDE SEQUENCE</scope>
    <source>
        <strain evidence="1">B-399</strain>
    </source>
</reference>
<proteinExistence type="predicted"/>
<sequence length="152" mass="16452">MESILAVYEAECAAELDRQMDSDPSEYVGLVAPSGSVWDIEIGSDGQTATVVHANFDCPGFGTLWCGSGGCDNHIVVGEADYTYFGYRPFSTSDLDGRRFVILPVQGGACSSTGGARGYTAAPCFRVAYWDDKSREFWMDSDHLTKGTPLHD</sequence>
<dbReference type="Proteomes" id="UP001144205">
    <property type="component" value="Unassembled WGS sequence"/>
</dbReference>
<comment type="caution">
    <text evidence="1">The sequence shown here is derived from an EMBL/GenBank/DDBJ whole genome shotgun (WGS) entry which is preliminary data.</text>
</comment>
<accession>A0ABQ5LWV2</accession>